<accession>A0A8J2JU11</accession>
<evidence type="ECO:0000313" key="3">
    <source>
        <dbReference type="Proteomes" id="UP000708208"/>
    </source>
</evidence>
<feature type="chain" id="PRO_5035301265" evidence="1">
    <location>
        <begin position="26"/>
        <end position="242"/>
    </location>
</feature>
<organism evidence="2 3">
    <name type="scientific">Allacma fusca</name>
    <dbReference type="NCBI Taxonomy" id="39272"/>
    <lineage>
        <taxon>Eukaryota</taxon>
        <taxon>Metazoa</taxon>
        <taxon>Ecdysozoa</taxon>
        <taxon>Arthropoda</taxon>
        <taxon>Hexapoda</taxon>
        <taxon>Collembola</taxon>
        <taxon>Symphypleona</taxon>
        <taxon>Sminthuridae</taxon>
        <taxon>Allacma</taxon>
    </lineage>
</organism>
<sequence length="242" mass="28105">MFFRERNHLKILLLTILTSLEIGAAEDSNYRFFNETFDFPDEIEECSFNPDKLPTLFNNGKMVKCAGADLWERSEILAMALTTPPDDAFEVYSDVNRTFCPLWLSKGRTCFMDYLRDHCTKFGITRSQTNNALNFHLSFNDVFCNQGPGQEQFLELAKIGGLKCLNNVKKFQKPFTTCLNKADYVTDLLPIFLGYFLTCSEPLWKDCKTVSDSDREKLSGMFKILFKEMALHRRLFWLELLK</sequence>
<keyword evidence="3" id="KW-1185">Reference proteome</keyword>
<dbReference type="Proteomes" id="UP000708208">
    <property type="component" value="Unassembled WGS sequence"/>
</dbReference>
<dbReference type="EMBL" id="CAJVCH010025978">
    <property type="protein sequence ID" value="CAG7699651.1"/>
    <property type="molecule type" value="Genomic_DNA"/>
</dbReference>
<gene>
    <name evidence="2" type="ORF">AFUS01_LOCUS4184</name>
</gene>
<name>A0A8J2JU11_9HEXA</name>
<keyword evidence="1" id="KW-0732">Signal</keyword>
<proteinExistence type="predicted"/>
<protein>
    <submittedName>
        <fullName evidence="2">Uncharacterized protein</fullName>
    </submittedName>
</protein>
<evidence type="ECO:0000256" key="1">
    <source>
        <dbReference type="SAM" id="SignalP"/>
    </source>
</evidence>
<reference evidence="2" key="1">
    <citation type="submission" date="2021-06" db="EMBL/GenBank/DDBJ databases">
        <authorList>
            <person name="Hodson N. C."/>
            <person name="Mongue J. A."/>
            <person name="Jaron S. K."/>
        </authorList>
    </citation>
    <scope>NUCLEOTIDE SEQUENCE</scope>
</reference>
<feature type="signal peptide" evidence="1">
    <location>
        <begin position="1"/>
        <end position="25"/>
    </location>
</feature>
<dbReference type="AlphaFoldDB" id="A0A8J2JU11"/>
<comment type="caution">
    <text evidence="2">The sequence shown here is derived from an EMBL/GenBank/DDBJ whole genome shotgun (WGS) entry which is preliminary data.</text>
</comment>
<evidence type="ECO:0000313" key="2">
    <source>
        <dbReference type="EMBL" id="CAG7699651.1"/>
    </source>
</evidence>